<gene>
    <name evidence="1" type="ORF">ABDK96_15965</name>
</gene>
<evidence type="ECO:0000313" key="2">
    <source>
        <dbReference type="Proteomes" id="UP001484097"/>
    </source>
</evidence>
<sequence>MDTPDILTVAQARALGTSRKTLRGRKAEHHLHGIYSPVRRERDALTLHRSLLGAAGFRGTDVASQESAAALWGFPDVLPPKDLHLLSVAGDRRTRVKGMTGRRGLVLPEETTLLAGVPLTTPARTWLDLARTSGVMRLILWADWLFNPVWGGDWDREPLSTPDELKALLERHRGKPGIRTARLAADRARVGSDSPQETRLRLALVDAGLPEPAVNQWIYDPVTGERIHQGDLTYDEVRIDLEYEGEHHSEKGQVQRDIARSERLQRADWLELRFSSSHTRNNWLPAIHKTREALLSRGWSPPGN</sequence>
<name>A0ABV0ILX6_9MICC</name>
<organism evidence="1 2">
    <name type="scientific">Citricoccus nitrophenolicus</name>
    <dbReference type="NCBI Taxonomy" id="863575"/>
    <lineage>
        <taxon>Bacteria</taxon>
        <taxon>Bacillati</taxon>
        <taxon>Actinomycetota</taxon>
        <taxon>Actinomycetes</taxon>
        <taxon>Micrococcales</taxon>
        <taxon>Micrococcaceae</taxon>
        <taxon>Citricoccus</taxon>
    </lineage>
</organism>
<reference evidence="1 2" key="1">
    <citation type="submission" date="2024-05" db="EMBL/GenBank/DDBJ databases">
        <authorList>
            <person name="Yi C."/>
        </authorList>
    </citation>
    <scope>NUCLEOTIDE SEQUENCE [LARGE SCALE GENOMIC DNA]</scope>
    <source>
        <strain evidence="1 2">XS13</strain>
    </source>
</reference>
<dbReference type="InterPro" id="IPR011335">
    <property type="entry name" value="Restrct_endonuc-II-like"/>
</dbReference>
<keyword evidence="2" id="KW-1185">Reference proteome</keyword>
<comment type="caution">
    <text evidence="1">The sequence shown here is derived from an EMBL/GenBank/DDBJ whole genome shotgun (WGS) entry which is preliminary data.</text>
</comment>
<accession>A0ABV0ILX6</accession>
<dbReference type="RefSeq" id="WP_309815974.1">
    <property type="nucleotide sequence ID" value="NZ_JBDXMX010000010.1"/>
</dbReference>
<dbReference type="Proteomes" id="UP001484097">
    <property type="component" value="Unassembled WGS sequence"/>
</dbReference>
<evidence type="ECO:0000313" key="1">
    <source>
        <dbReference type="EMBL" id="MEO9249178.1"/>
    </source>
</evidence>
<protein>
    <recommendedName>
        <fullName evidence="3">DUF559 domain-containing protein</fullName>
    </recommendedName>
</protein>
<proteinExistence type="predicted"/>
<evidence type="ECO:0008006" key="3">
    <source>
        <dbReference type="Google" id="ProtNLM"/>
    </source>
</evidence>
<dbReference type="SUPFAM" id="SSF52980">
    <property type="entry name" value="Restriction endonuclease-like"/>
    <property type="match status" value="1"/>
</dbReference>
<dbReference type="EMBL" id="JBDXMX010000010">
    <property type="protein sequence ID" value="MEO9249178.1"/>
    <property type="molecule type" value="Genomic_DNA"/>
</dbReference>